<evidence type="ECO:0000313" key="24">
    <source>
        <dbReference type="EMBL" id="RFD75480.1"/>
    </source>
</evidence>
<evidence type="ECO:0000256" key="8">
    <source>
        <dbReference type="ARBA" id="ARBA00022448"/>
    </source>
</evidence>
<evidence type="ECO:0000256" key="1">
    <source>
        <dbReference type="ARBA" id="ARBA00000683"/>
    </source>
</evidence>
<protein>
    <recommendedName>
        <fullName evidence="7 17">Phosphoenolpyruvate-protein phosphotransferase</fullName>
        <ecNumber evidence="6 17">2.7.3.9</ecNumber>
    </recommendedName>
    <alternativeName>
        <fullName evidence="16 17">Phosphotransferase system, enzyme I</fullName>
    </alternativeName>
</protein>
<dbReference type="InterPro" id="IPR036618">
    <property type="entry name" value="PtsI_HPr-bd_sf"/>
</dbReference>
<dbReference type="Gene3D" id="1.10.274.10">
    <property type="entry name" value="PtsI, HPr-binding domain"/>
    <property type="match status" value="1"/>
</dbReference>
<evidence type="ECO:0000256" key="14">
    <source>
        <dbReference type="ARBA" id="ARBA00022777"/>
    </source>
</evidence>
<dbReference type="PANTHER" id="PTHR46244">
    <property type="entry name" value="PHOSPHOENOLPYRUVATE-PROTEIN PHOSPHOTRANSFERASE"/>
    <property type="match status" value="1"/>
</dbReference>
<sequence>MVITGVGIGRSMASGEVLCMAPALREPEDVARPSAISIEDAKISVQNALNAVNKDLQQRAEAALKAADEGTKKAAPIMQALAQMASDPALISAIEAGISAGKTAERATWEGFAQFEDMLRNLGGYMAERAGDLHDVGQRVIASLLGVEAPGVPESDSPFVLVARDLSPADTASLDLSKVQAIVTIDGGPTSHTAILARARGIVAVVGAHDACQLKNHQMIVVDAAHGRVISDPSEEEIAHVKESRERLSRARELRGLPGSTKDGHLIPLLANVGKPSDAQIAHEYGAEGVGLFRTEFLFIGNEQPPSVEEQTEAYTKLLSQFDGKKVVIRLLDAGADKPLPFLTPEDEPNPALGLRGLRTLRQHMDVLDGQLEALARADAATNADLWVMAPMVSDEHEAAYFVKLGKSKGLKKVGVMAEVPSIALVAEEVAQVADFVSIGTNDLTQYTLAADRTLGSVSNYQTAWHPAVLRAIKMIADAGNAHGMPVGVCGEAAADPDLAVVLTGLGINSLSMTPVALDDVRAELAQTTFDEAKAKAQEALAGKFYHSIMQE</sequence>
<evidence type="ECO:0000259" key="21">
    <source>
        <dbReference type="Pfam" id="PF00391"/>
    </source>
</evidence>
<comment type="catalytic activity">
    <reaction evidence="1 17">
        <text>L-histidyl-[protein] + phosphoenolpyruvate = N(pros)-phospho-L-histidyl-[protein] + pyruvate</text>
        <dbReference type="Rhea" id="RHEA:23880"/>
        <dbReference type="Rhea" id="RHEA-COMP:9745"/>
        <dbReference type="Rhea" id="RHEA-COMP:9746"/>
        <dbReference type="ChEBI" id="CHEBI:15361"/>
        <dbReference type="ChEBI" id="CHEBI:29979"/>
        <dbReference type="ChEBI" id="CHEBI:58702"/>
        <dbReference type="ChEBI" id="CHEBI:64837"/>
        <dbReference type="EC" id="2.7.3.9"/>
    </reaction>
</comment>
<comment type="cofactor">
    <cofactor evidence="2 17 20">
        <name>Mg(2+)</name>
        <dbReference type="ChEBI" id="CHEBI:18420"/>
    </cofactor>
</comment>
<keyword evidence="11 17" id="KW-0808">Transferase</keyword>
<dbReference type="InterPro" id="IPR040442">
    <property type="entry name" value="Pyrv_kinase-like_dom_sf"/>
</dbReference>
<dbReference type="EC" id="2.7.3.9" evidence="6 17"/>
<keyword evidence="8 17" id="KW-0813">Transport</keyword>
<dbReference type="Gene3D" id="3.20.20.60">
    <property type="entry name" value="Phosphoenolpyruvate-binding domains"/>
    <property type="match status" value="1"/>
</dbReference>
<accession>A0A3E1IR87</accession>
<feature type="binding site" evidence="19">
    <location>
        <position position="330"/>
    </location>
    <ligand>
        <name>phosphoenolpyruvate</name>
        <dbReference type="ChEBI" id="CHEBI:58702"/>
    </ligand>
</feature>
<feature type="binding site" evidence="20">
    <location>
        <position position="443"/>
    </location>
    <ligand>
        <name>Mg(2+)</name>
        <dbReference type="ChEBI" id="CHEBI:18420"/>
    </ligand>
</feature>
<evidence type="ECO:0000256" key="16">
    <source>
        <dbReference type="ARBA" id="ARBA00033235"/>
    </source>
</evidence>
<dbReference type="SUPFAM" id="SSF51621">
    <property type="entry name" value="Phosphoenolpyruvate/pyruvate domain"/>
    <property type="match status" value="1"/>
</dbReference>
<dbReference type="GO" id="GO:0008965">
    <property type="term" value="F:phosphoenolpyruvate-protein phosphotransferase activity"/>
    <property type="evidence" value="ECO:0007669"/>
    <property type="project" value="UniProtKB-EC"/>
</dbReference>
<dbReference type="InterPro" id="IPR008731">
    <property type="entry name" value="PTS_EIN"/>
</dbReference>
<dbReference type="GO" id="GO:0016301">
    <property type="term" value="F:kinase activity"/>
    <property type="evidence" value="ECO:0007669"/>
    <property type="project" value="UniProtKB-KW"/>
</dbReference>
<evidence type="ECO:0000259" key="23">
    <source>
        <dbReference type="Pfam" id="PF05524"/>
    </source>
</evidence>
<dbReference type="GO" id="GO:0009401">
    <property type="term" value="P:phosphoenolpyruvate-dependent sugar phosphotransferase system"/>
    <property type="evidence" value="ECO:0007669"/>
    <property type="project" value="UniProtKB-KW"/>
</dbReference>
<reference evidence="24 25" key="1">
    <citation type="submission" date="2016-02" db="EMBL/GenBank/DDBJ databases">
        <title>Gardnerella vaginalis Subgroups Defined by cpn60 Sequencing and Sialidase Activity in Isolates from Canada, Belgium and Kenya.</title>
        <authorList>
            <person name="Schellenberg J."/>
            <person name="Paramel Jayaprakash T."/>
            <person name="Withana Gamage N."/>
            <person name="Patterson M.H."/>
            <person name="Vaneechoutte M."/>
            <person name="Hill J.E."/>
        </authorList>
    </citation>
    <scope>NUCLEOTIDE SEQUENCE [LARGE SCALE GENOMIC DNA]</scope>
    <source>
        <strain evidence="24 25">N160</strain>
    </source>
</reference>
<evidence type="ECO:0000313" key="25">
    <source>
        <dbReference type="Proteomes" id="UP000258888"/>
    </source>
</evidence>
<dbReference type="InterPro" id="IPR015813">
    <property type="entry name" value="Pyrv/PenolPyrv_kinase-like_dom"/>
</dbReference>
<comment type="similarity">
    <text evidence="5 17">Belongs to the PEP-utilizing enzyme family.</text>
</comment>
<proteinExistence type="inferred from homology"/>
<evidence type="ECO:0000256" key="4">
    <source>
        <dbReference type="ARBA" id="ARBA00004496"/>
    </source>
</evidence>
<evidence type="ECO:0000256" key="11">
    <source>
        <dbReference type="ARBA" id="ARBA00022679"/>
    </source>
</evidence>
<feature type="binding site" evidence="20">
    <location>
        <position position="419"/>
    </location>
    <ligand>
        <name>Mg(2+)</name>
        <dbReference type="ChEBI" id="CHEBI:18420"/>
    </ligand>
</feature>
<dbReference type="PROSITE" id="PS00370">
    <property type="entry name" value="PEP_ENZYMES_PHOS_SITE"/>
    <property type="match status" value="1"/>
</dbReference>
<keyword evidence="10 17" id="KW-0762">Sugar transport</keyword>
<keyword evidence="14 17" id="KW-0418">Kinase</keyword>
<dbReference type="GO" id="GO:0005737">
    <property type="term" value="C:cytoplasm"/>
    <property type="evidence" value="ECO:0007669"/>
    <property type="project" value="UniProtKB-SubCell"/>
</dbReference>
<keyword evidence="9 17" id="KW-0963">Cytoplasm</keyword>
<dbReference type="SUPFAM" id="SSF52009">
    <property type="entry name" value="Phosphohistidine domain"/>
    <property type="match status" value="1"/>
</dbReference>
<dbReference type="PIRSF" id="PIRSF000732">
    <property type="entry name" value="PTS_enzyme_I"/>
    <property type="match status" value="1"/>
</dbReference>
<evidence type="ECO:0000256" key="12">
    <source>
        <dbReference type="ARBA" id="ARBA00022683"/>
    </source>
</evidence>
<dbReference type="Gene3D" id="3.50.30.10">
    <property type="entry name" value="Phosphohistidine domain"/>
    <property type="match status" value="1"/>
</dbReference>
<keyword evidence="15 17" id="KW-0460">Magnesium</keyword>
<evidence type="ECO:0000256" key="10">
    <source>
        <dbReference type="ARBA" id="ARBA00022597"/>
    </source>
</evidence>
<dbReference type="InterPro" id="IPR008279">
    <property type="entry name" value="PEP-util_enz_mobile_dom"/>
</dbReference>
<keyword evidence="13 17" id="KW-0479">Metal-binding</keyword>
<dbReference type="Pfam" id="PF05524">
    <property type="entry name" value="PEP-utilisers_N"/>
    <property type="match status" value="1"/>
</dbReference>
<dbReference type="PANTHER" id="PTHR46244:SF3">
    <property type="entry name" value="PHOSPHOENOLPYRUVATE-PROTEIN PHOSPHOTRANSFERASE"/>
    <property type="match status" value="1"/>
</dbReference>
<dbReference type="AlphaFoldDB" id="A0A3E1IR87"/>
<evidence type="ECO:0000256" key="7">
    <source>
        <dbReference type="ARBA" id="ARBA00016544"/>
    </source>
</evidence>
<feature type="binding site" evidence="19">
    <location>
        <position position="453"/>
    </location>
    <ligand>
        <name>phosphoenolpyruvate</name>
        <dbReference type="ChEBI" id="CHEBI:58702"/>
    </ligand>
</feature>
<evidence type="ECO:0000259" key="22">
    <source>
        <dbReference type="Pfam" id="PF02896"/>
    </source>
</evidence>
<evidence type="ECO:0000256" key="9">
    <source>
        <dbReference type="ARBA" id="ARBA00022490"/>
    </source>
</evidence>
<feature type="domain" description="Phosphotransferase system enzyme I N-terminal" evidence="23">
    <location>
        <begin position="5"/>
        <end position="129"/>
    </location>
</feature>
<comment type="subcellular location">
    <subcellularLocation>
        <location evidence="4 17">Cytoplasm</location>
    </subcellularLocation>
</comment>
<dbReference type="EMBL" id="LSLH01000001">
    <property type="protein sequence ID" value="RFD75480.1"/>
    <property type="molecule type" value="Genomic_DNA"/>
</dbReference>
<feature type="active site" description="Tele-phosphohistidine intermediate" evidence="18">
    <location>
        <position position="192"/>
    </location>
</feature>
<dbReference type="InterPro" id="IPR006318">
    <property type="entry name" value="PTS_EI-like"/>
</dbReference>
<feature type="binding site" evidence="19">
    <location>
        <begin position="442"/>
        <end position="443"/>
    </location>
    <ligand>
        <name>phosphoenolpyruvate</name>
        <dbReference type="ChEBI" id="CHEBI:58702"/>
    </ligand>
</feature>
<dbReference type="InterPro" id="IPR050499">
    <property type="entry name" value="PEP-utilizing_PTS_enzyme"/>
</dbReference>
<comment type="caution">
    <text evidence="24">The sequence shown here is derived from an EMBL/GenBank/DDBJ whole genome shotgun (WGS) entry which is preliminary data.</text>
</comment>
<dbReference type="RefSeq" id="WP_116794441.1">
    <property type="nucleotide sequence ID" value="NZ_LSLH01000001.1"/>
</dbReference>
<dbReference type="InterPro" id="IPR036637">
    <property type="entry name" value="Phosphohistidine_dom_sf"/>
</dbReference>
<feature type="domain" description="PEP-utilising enzyme mobile" evidence="21">
    <location>
        <begin position="158"/>
        <end position="227"/>
    </location>
</feature>
<feature type="domain" description="PEP-utilising enzyme C-terminal" evidence="22">
    <location>
        <begin position="252"/>
        <end position="528"/>
    </location>
</feature>
<dbReference type="Pfam" id="PF00391">
    <property type="entry name" value="PEP-utilizers"/>
    <property type="match status" value="1"/>
</dbReference>
<dbReference type="InterPro" id="IPR000121">
    <property type="entry name" value="PEP_util_C"/>
</dbReference>
<keyword evidence="12 17" id="KW-0598">Phosphotransferase system</keyword>
<organism evidence="24 25">
    <name type="scientific">Gardnerella vaginalis</name>
    <dbReference type="NCBI Taxonomy" id="2702"/>
    <lineage>
        <taxon>Bacteria</taxon>
        <taxon>Bacillati</taxon>
        <taxon>Actinomycetota</taxon>
        <taxon>Actinomycetes</taxon>
        <taxon>Bifidobacteriales</taxon>
        <taxon>Bifidobacteriaceae</taxon>
        <taxon>Gardnerella</taxon>
    </lineage>
</organism>
<evidence type="ECO:0000256" key="5">
    <source>
        <dbReference type="ARBA" id="ARBA00007837"/>
    </source>
</evidence>
<evidence type="ECO:0000256" key="3">
    <source>
        <dbReference type="ARBA" id="ARBA00002728"/>
    </source>
</evidence>
<dbReference type="PRINTS" id="PR01736">
    <property type="entry name" value="PHPHTRNFRASE"/>
</dbReference>
<evidence type="ECO:0000256" key="15">
    <source>
        <dbReference type="ARBA" id="ARBA00022842"/>
    </source>
</evidence>
<feature type="active site" description="Proton donor" evidence="18">
    <location>
        <position position="490"/>
    </location>
</feature>
<keyword evidence="24" id="KW-0670">Pyruvate</keyword>
<dbReference type="GO" id="GO:0046872">
    <property type="term" value="F:metal ion binding"/>
    <property type="evidence" value="ECO:0007669"/>
    <property type="project" value="UniProtKB-KW"/>
</dbReference>
<dbReference type="NCBIfam" id="TIGR01417">
    <property type="entry name" value="PTS_I_fam"/>
    <property type="match status" value="1"/>
</dbReference>
<evidence type="ECO:0000256" key="20">
    <source>
        <dbReference type="PIRSR" id="PIRSR000732-3"/>
    </source>
</evidence>
<evidence type="ECO:0000256" key="6">
    <source>
        <dbReference type="ARBA" id="ARBA00012232"/>
    </source>
</evidence>
<evidence type="ECO:0000256" key="13">
    <source>
        <dbReference type="ARBA" id="ARBA00022723"/>
    </source>
</evidence>
<name>A0A3E1IR87_GARVA</name>
<dbReference type="SUPFAM" id="SSF47831">
    <property type="entry name" value="Enzyme I of the PEP:sugar phosphotransferase system HPr-binding (sub)domain"/>
    <property type="match status" value="1"/>
</dbReference>
<evidence type="ECO:0000256" key="19">
    <source>
        <dbReference type="PIRSR" id="PIRSR000732-2"/>
    </source>
</evidence>
<evidence type="ECO:0000256" key="18">
    <source>
        <dbReference type="PIRSR" id="PIRSR000732-1"/>
    </source>
</evidence>
<comment type="function">
    <text evidence="3 17">General (non sugar-specific) component of the phosphoenolpyruvate-dependent sugar phosphotransferase system (sugar PTS). This major carbohydrate active-transport system catalyzes the phosphorylation of incoming sugar substrates concomitantly with their translocation across the cell membrane. Enzyme I transfers the phosphoryl group from phosphoenolpyruvate (PEP) to the phosphoryl carrier protein (HPr).</text>
</comment>
<keyword evidence="25" id="KW-1185">Reference proteome</keyword>
<dbReference type="Proteomes" id="UP000258888">
    <property type="component" value="Unassembled WGS sequence"/>
</dbReference>
<gene>
    <name evidence="24" type="ORF">AXE76_04835</name>
</gene>
<feature type="binding site" evidence="19">
    <location>
        <position position="294"/>
    </location>
    <ligand>
        <name>phosphoenolpyruvate</name>
        <dbReference type="ChEBI" id="CHEBI:58702"/>
    </ligand>
</feature>
<evidence type="ECO:0000256" key="17">
    <source>
        <dbReference type="PIRNR" id="PIRNR000732"/>
    </source>
</evidence>
<evidence type="ECO:0000256" key="2">
    <source>
        <dbReference type="ARBA" id="ARBA00001946"/>
    </source>
</evidence>
<dbReference type="Pfam" id="PF02896">
    <property type="entry name" value="PEP-utilizers_C"/>
    <property type="match status" value="1"/>
</dbReference>
<dbReference type="PROSITE" id="PS00742">
    <property type="entry name" value="PEP_ENZYMES_2"/>
    <property type="match status" value="1"/>
</dbReference>
<dbReference type="InterPro" id="IPR023151">
    <property type="entry name" value="PEP_util_CS"/>
</dbReference>
<dbReference type="InterPro" id="IPR018274">
    <property type="entry name" value="PEP_util_AS"/>
</dbReference>
<dbReference type="InterPro" id="IPR024692">
    <property type="entry name" value="PTS_EI"/>
</dbReference>